<dbReference type="PANTHER" id="PTHR34704">
    <property type="entry name" value="ATPASE"/>
    <property type="match status" value="1"/>
</dbReference>
<dbReference type="Pfam" id="PF01637">
    <property type="entry name" value="ATPase_2"/>
    <property type="match status" value="1"/>
</dbReference>
<dbReference type="Pfam" id="PF03008">
    <property type="entry name" value="DUF234"/>
    <property type="match status" value="1"/>
</dbReference>
<comment type="caution">
    <text evidence="3">The sequence shown here is derived from an EMBL/GenBank/DDBJ whole genome shotgun (WGS) entry which is preliminary data.</text>
</comment>
<evidence type="ECO:0000313" key="3">
    <source>
        <dbReference type="EMBL" id="MBM6921309.1"/>
    </source>
</evidence>
<dbReference type="EMBL" id="JACJKY010000014">
    <property type="protein sequence ID" value="MBM6921309.1"/>
    <property type="molecule type" value="Genomic_DNA"/>
</dbReference>
<dbReference type="SUPFAM" id="SSF52540">
    <property type="entry name" value="P-loop containing nucleoside triphosphate hydrolases"/>
    <property type="match status" value="1"/>
</dbReference>
<evidence type="ECO:0000259" key="1">
    <source>
        <dbReference type="Pfam" id="PF01637"/>
    </source>
</evidence>
<proteinExistence type="predicted"/>
<reference evidence="3" key="1">
    <citation type="submission" date="2020-08" db="EMBL/GenBank/DDBJ databases">
        <authorList>
            <person name="Cejkova D."/>
            <person name="Kubasova T."/>
            <person name="Jahodarova E."/>
            <person name="Rychlik I."/>
        </authorList>
    </citation>
    <scope>NUCLEOTIDE SEQUENCE</scope>
    <source>
        <strain evidence="3">An559</strain>
    </source>
</reference>
<dbReference type="PANTHER" id="PTHR34704:SF1">
    <property type="entry name" value="ATPASE"/>
    <property type="match status" value="1"/>
</dbReference>
<dbReference type="RefSeq" id="WP_204447107.1">
    <property type="nucleotide sequence ID" value="NZ_JACJKY010000014.1"/>
</dbReference>
<protein>
    <submittedName>
        <fullName evidence="3">ATP-binding protein</fullName>
    </submittedName>
</protein>
<feature type="domain" description="DUF234" evidence="2">
    <location>
        <begin position="371"/>
        <end position="464"/>
    </location>
</feature>
<dbReference type="InterPro" id="IPR011579">
    <property type="entry name" value="ATPase_dom"/>
</dbReference>
<gene>
    <name evidence="3" type="ORF">H6A12_09090</name>
</gene>
<dbReference type="AlphaFoldDB" id="A0A939BDP2"/>
<dbReference type="GO" id="GO:0005524">
    <property type="term" value="F:ATP binding"/>
    <property type="evidence" value="ECO:0007669"/>
    <property type="project" value="UniProtKB-KW"/>
</dbReference>
<evidence type="ECO:0000313" key="4">
    <source>
        <dbReference type="Proteomes" id="UP000774750"/>
    </source>
</evidence>
<name>A0A939BDP2_9FIRM</name>
<reference evidence="3" key="2">
    <citation type="journal article" date="2021" name="Sci. Rep.">
        <title>The distribution of antibiotic resistance genes in chicken gut microbiota commensals.</title>
        <authorList>
            <person name="Juricova H."/>
            <person name="Matiasovicova J."/>
            <person name="Kubasova T."/>
            <person name="Cejkova D."/>
            <person name="Rychlik I."/>
        </authorList>
    </citation>
    <scope>NUCLEOTIDE SEQUENCE</scope>
    <source>
        <strain evidence="3">An559</strain>
    </source>
</reference>
<organism evidence="3 4">
    <name type="scientific">Merdimmobilis hominis</name>
    <dbReference type="NCBI Taxonomy" id="2897707"/>
    <lineage>
        <taxon>Bacteria</taxon>
        <taxon>Bacillati</taxon>
        <taxon>Bacillota</taxon>
        <taxon>Clostridia</taxon>
        <taxon>Eubacteriales</taxon>
        <taxon>Oscillospiraceae</taxon>
        <taxon>Merdimmobilis</taxon>
    </lineage>
</organism>
<keyword evidence="3" id="KW-0067">ATP-binding</keyword>
<dbReference type="InterPro" id="IPR004256">
    <property type="entry name" value="DUF234"/>
</dbReference>
<dbReference type="Gene3D" id="3.40.50.300">
    <property type="entry name" value="P-loop containing nucleotide triphosphate hydrolases"/>
    <property type="match status" value="2"/>
</dbReference>
<feature type="domain" description="ATPase" evidence="1">
    <location>
        <begin position="64"/>
        <end position="257"/>
    </location>
</feature>
<evidence type="ECO:0000259" key="2">
    <source>
        <dbReference type="Pfam" id="PF03008"/>
    </source>
</evidence>
<keyword evidence="3" id="KW-0547">Nucleotide-binding</keyword>
<dbReference type="Proteomes" id="UP000774750">
    <property type="component" value="Unassembled WGS sequence"/>
</dbReference>
<dbReference type="InterPro" id="IPR027417">
    <property type="entry name" value="P-loop_NTPase"/>
</dbReference>
<keyword evidence="4" id="KW-1185">Reference proteome</keyword>
<sequence length="517" mass="58747">MFLTYEYCFYERQVKHNYIFGNRKQNNIELFSNSTTLVLTNLNKQFILNLVSVKINSAKGCAMFIGREKELAIIKKALSKNTASVMVYGKRKVGKTTLITHALKKDANKTVYYECLKAPMKDNVDGLISVLLAAKVLPVRMSFDNFIDLFAYLNTLPETFNIVIDEYPYMKEFTPAKTVDSMFQSIIDNHIKNIRLFISGSHISIMKDLLEEGNALYGRFDSVICLKELDYKITAQFYADKTPYDKAAMYAVFGGSPFVNELLHPKESLEQNIISTILNPSSAIFHYADNLLISDLSTSSNAERILFSIANGKKKYSEIESKLSMDGNGLLSKQLKVLLNMELVSKVAPINKPNNNKMARYELTDNLLRFFYTYVYSNKSALQVLGAEAFYEAYIKESLITFISYRFEDICRSYFSMQVQSGKRKGILNIGTFYYDDAKAKKNGEFDVVIKTKTAFDIYEAKYLASPMTDKQIETEIMQVQAIPELKIGTIGFISINGFESVHPGIPCLDGNDLYED</sequence>
<accession>A0A939BDP2</accession>